<dbReference type="InterPro" id="IPR043519">
    <property type="entry name" value="NT_sf"/>
</dbReference>
<name>A0ABS9ULG9_9BACT</name>
<dbReference type="SUPFAM" id="SSF81301">
    <property type="entry name" value="Nucleotidyltransferase"/>
    <property type="match status" value="1"/>
</dbReference>
<gene>
    <name evidence="2" type="ORF">MM236_05620</name>
</gene>
<keyword evidence="3" id="KW-1185">Reference proteome</keyword>
<organism evidence="2 3">
    <name type="scientific">Belliella calami</name>
    <dbReference type="NCBI Taxonomy" id="2923436"/>
    <lineage>
        <taxon>Bacteria</taxon>
        <taxon>Pseudomonadati</taxon>
        <taxon>Bacteroidota</taxon>
        <taxon>Cytophagia</taxon>
        <taxon>Cytophagales</taxon>
        <taxon>Cyclobacteriaceae</taxon>
        <taxon>Belliella</taxon>
    </lineage>
</organism>
<accession>A0ABS9ULG9</accession>
<dbReference type="EMBL" id="JAKZGS010000003">
    <property type="protein sequence ID" value="MCH7397454.1"/>
    <property type="molecule type" value="Genomic_DNA"/>
</dbReference>
<evidence type="ECO:0000313" key="3">
    <source>
        <dbReference type="Proteomes" id="UP001165488"/>
    </source>
</evidence>
<sequence length="115" mass="13278">MIKQQPRSACPDNFGRLNSTNCKKKYKPFSRRDIQKIQSVFSDFREVAMVKIYGSRAVGNFKPASDIDLCLFGEKLNLTTQQEIEFALDDLMLPYKFDVSTYHDISNPTNLKFTI</sequence>
<proteinExistence type="predicted"/>
<evidence type="ECO:0000259" key="1">
    <source>
        <dbReference type="Pfam" id="PF18765"/>
    </source>
</evidence>
<comment type="caution">
    <text evidence="2">The sequence shown here is derived from an EMBL/GenBank/DDBJ whole genome shotgun (WGS) entry which is preliminary data.</text>
</comment>
<dbReference type="Gene3D" id="3.30.460.10">
    <property type="entry name" value="Beta Polymerase, domain 2"/>
    <property type="match status" value="1"/>
</dbReference>
<feature type="domain" description="Polymerase beta nucleotidyltransferase" evidence="1">
    <location>
        <begin position="35"/>
        <end position="112"/>
    </location>
</feature>
<dbReference type="CDD" id="cd05403">
    <property type="entry name" value="NT_KNTase_like"/>
    <property type="match status" value="1"/>
</dbReference>
<dbReference type="InterPro" id="IPR041633">
    <property type="entry name" value="Polbeta"/>
</dbReference>
<dbReference type="Proteomes" id="UP001165488">
    <property type="component" value="Unassembled WGS sequence"/>
</dbReference>
<dbReference type="Pfam" id="PF18765">
    <property type="entry name" value="Polbeta"/>
    <property type="match status" value="1"/>
</dbReference>
<reference evidence="2" key="1">
    <citation type="submission" date="2022-03" db="EMBL/GenBank/DDBJ databases">
        <title>De novo assembled genomes of Belliella spp. (Cyclobacteriaceae) strains.</title>
        <authorList>
            <person name="Szabo A."/>
            <person name="Korponai K."/>
            <person name="Felfoldi T."/>
        </authorList>
    </citation>
    <scope>NUCLEOTIDE SEQUENCE</scope>
    <source>
        <strain evidence="2">DSM 107340</strain>
    </source>
</reference>
<evidence type="ECO:0000313" key="2">
    <source>
        <dbReference type="EMBL" id="MCH7397454.1"/>
    </source>
</evidence>
<protein>
    <submittedName>
        <fullName evidence="2">Nucleotidyltransferase domain-containing protein</fullName>
    </submittedName>
</protein>